<dbReference type="InterPro" id="IPR002656">
    <property type="entry name" value="Acyl_transf_3_dom"/>
</dbReference>
<feature type="transmembrane region" description="Helical" evidence="1">
    <location>
        <begin position="230"/>
        <end position="247"/>
    </location>
</feature>
<organism evidence="3 4">
    <name type="scientific">Spirosoma oryzae</name>
    <dbReference type="NCBI Taxonomy" id="1469603"/>
    <lineage>
        <taxon>Bacteria</taxon>
        <taxon>Pseudomonadati</taxon>
        <taxon>Bacteroidota</taxon>
        <taxon>Cytophagia</taxon>
        <taxon>Cytophagales</taxon>
        <taxon>Cytophagaceae</taxon>
        <taxon>Spirosoma</taxon>
    </lineage>
</organism>
<feature type="transmembrane region" description="Helical" evidence="1">
    <location>
        <begin position="259"/>
        <end position="280"/>
    </location>
</feature>
<dbReference type="GO" id="GO:0000271">
    <property type="term" value="P:polysaccharide biosynthetic process"/>
    <property type="evidence" value="ECO:0007669"/>
    <property type="project" value="TreeGrafter"/>
</dbReference>
<evidence type="ECO:0000256" key="1">
    <source>
        <dbReference type="SAM" id="Phobius"/>
    </source>
</evidence>
<keyword evidence="1" id="KW-0472">Membrane</keyword>
<evidence type="ECO:0000259" key="2">
    <source>
        <dbReference type="Pfam" id="PF01757"/>
    </source>
</evidence>
<dbReference type="GO" id="GO:0016020">
    <property type="term" value="C:membrane"/>
    <property type="evidence" value="ECO:0007669"/>
    <property type="project" value="TreeGrafter"/>
</dbReference>
<feature type="transmembrane region" description="Helical" evidence="1">
    <location>
        <begin position="33"/>
        <end position="53"/>
    </location>
</feature>
<dbReference type="AlphaFoldDB" id="A0A2T0SUB7"/>
<gene>
    <name evidence="3" type="ORF">CLV58_11148</name>
</gene>
<feature type="domain" description="Acyltransferase 3" evidence="2">
    <location>
        <begin position="1"/>
        <end position="307"/>
    </location>
</feature>
<dbReference type="PANTHER" id="PTHR23028">
    <property type="entry name" value="ACETYLTRANSFERASE"/>
    <property type="match status" value="1"/>
</dbReference>
<keyword evidence="1" id="KW-0812">Transmembrane</keyword>
<feature type="transmembrane region" description="Helical" evidence="1">
    <location>
        <begin position="200"/>
        <end position="218"/>
    </location>
</feature>
<feature type="transmembrane region" description="Helical" evidence="1">
    <location>
        <begin position="292"/>
        <end position="314"/>
    </location>
</feature>
<feature type="transmembrane region" description="Helical" evidence="1">
    <location>
        <begin position="149"/>
        <end position="168"/>
    </location>
</feature>
<evidence type="ECO:0000313" key="4">
    <source>
        <dbReference type="Proteomes" id="UP000238375"/>
    </source>
</evidence>
<keyword evidence="1" id="KW-1133">Transmembrane helix</keyword>
<sequence>MRGIACLLVLAFHVALQLDTYYGISWPKVLFAQGYAGVDLFFVISGFVIAYSSQSLIGRPTFFGRYWLKRLIRIYPLYWLVLILSIVGLVLTAPAKVPTGTAPAVIEHWLTVALLIPGHEAVNAVSWSLSYELYFYALFSLLILRRQAWYVLIGIGSVTLIHVLGAPAHTETSFFFSPFALEFYLGVAIWYVSARIERPSWLAVSSVIAAIAIVSIWQSTVTNEDHLQRTIVSGTASGLLVFAGIVFEQNGQFRSPNWLCAIGDASYVLYLLHLPCLIIINKWLIGQKPGQLSVLAINGATILLLMIVSHYLHVHLEKPTMRRLLIRSAKPKSLRL</sequence>
<accession>A0A2T0SUB7</accession>
<dbReference type="InterPro" id="IPR050879">
    <property type="entry name" value="Acyltransferase_3"/>
</dbReference>
<dbReference type="PANTHER" id="PTHR23028:SF131">
    <property type="entry name" value="BLR2367 PROTEIN"/>
    <property type="match status" value="1"/>
</dbReference>
<name>A0A2T0SUB7_9BACT</name>
<keyword evidence="4" id="KW-1185">Reference proteome</keyword>
<feature type="transmembrane region" description="Helical" evidence="1">
    <location>
        <begin position="124"/>
        <end position="144"/>
    </location>
</feature>
<evidence type="ECO:0000313" key="3">
    <source>
        <dbReference type="EMBL" id="PRY37011.1"/>
    </source>
</evidence>
<comment type="caution">
    <text evidence="3">The sequence shown here is derived from an EMBL/GenBank/DDBJ whole genome shotgun (WGS) entry which is preliminary data.</text>
</comment>
<protein>
    <submittedName>
        <fullName evidence="3">Peptidoglycan/LPS O-acetylase OafA/YrhL</fullName>
    </submittedName>
</protein>
<dbReference type="Proteomes" id="UP000238375">
    <property type="component" value="Unassembled WGS sequence"/>
</dbReference>
<feature type="transmembrane region" description="Helical" evidence="1">
    <location>
        <begin position="174"/>
        <end position="193"/>
    </location>
</feature>
<dbReference type="EMBL" id="PVTE01000011">
    <property type="protein sequence ID" value="PRY37011.1"/>
    <property type="molecule type" value="Genomic_DNA"/>
</dbReference>
<proteinExistence type="predicted"/>
<feature type="transmembrane region" description="Helical" evidence="1">
    <location>
        <begin position="74"/>
        <end position="93"/>
    </location>
</feature>
<dbReference type="Pfam" id="PF01757">
    <property type="entry name" value="Acyl_transf_3"/>
    <property type="match status" value="1"/>
</dbReference>
<dbReference type="GO" id="GO:0016747">
    <property type="term" value="F:acyltransferase activity, transferring groups other than amino-acyl groups"/>
    <property type="evidence" value="ECO:0007669"/>
    <property type="project" value="InterPro"/>
</dbReference>
<reference evidence="3 4" key="1">
    <citation type="submission" date="2018-03" db="EMBL/GenBank/DDBJ databases">
        <title>Genomic Encyclopedia of Archaeal and Bacterial Type Strains, Phase II (KMG-II): from individual species to whole genera.</title>
        <authorList>
            <person name="Goeker M."/>
        </authorList>
    </citation>
    <scope>NUCLEOTIDE SEQUENCE [LARGE SCALE GENOMIC DNA]</scope>
    <source>
        <strain evidence="3 4">DSM 28354</strain>
    </source>
</reference>